<protein>
    <submittedName>
        <fullName evidence="2">Retrotransposon protein, putative, Ty3-gypsy subclass</fullName>
    </submittedName>
</protein>
<dbReference type="EMBL" id="DP000086">
    <property type="protein sequence ID" value="ABB46729.1"/>
    <property type="molecule type" value="Genomic_DNA"/>
</dbReference>
<reference evidence="2" key="1">
    <citation type="journal article" date="2003" name="Science">
        <title>In-depth view of structure, activity, and evolution of rice chromosome 10.</title>
        <authorList>
            <consortium name="Rice Chromosome 10 Sequencing Consortium"/>
        </authorList>
    </citation>
    <scope>NUCLEOTIDE SEQUENCE [LARGE SCALE GENOMIC DNA]</scope>
</reference>
<reference evidence="2" key="2">
    <citation type="submission" date="2003-05" db="EMBL/GenBank/DDBJ databases">
        <authorList>
            <person name="Buell C.R."/>
            <person name="Wing R.A."/>
            <person name="McCombie W.R."/>
            <person name="Messing J."/>
            <person name="Yuan Q."/>
            <person name="Ouyang S."/>
        </authorList>
    </citation>
    <scope>NUCLEOTIDE SEQUENCE</scope>
</reference>
<reference evidence="2" key="3">
    <citation type="submission" date="2006-07" db="EMBL/GenBank/DDBJ databases">
        <authorList>
            <person name="Buell R."/>
        </authorList>
    </citation>
    <scope>NUCLEOTIDE SEQUENCE</scope>
</reference>
<accession>Q33B44</accession>
<dbReference type="AlphaFoldDB" id="Q33B44"/>
<organism evidence="2">
    <name type="scientific">Oryza sativa subsp. japonica</name>
    <name type="common">Rice</name>
    <dbReference type="NCBI Taxonomy" id="39947"/>
    <lineage>
        <taxon>Eukaryota</taxon>
        <taxon>Viridiplantae</taxon>
        <taxon>Streptophyta</taxon>
        <taxon>Embryophyta</taxon>
        <taxon>Tracheophyta</taxon>
        <taxon>Spermatophyta</taxon>
        <taxon>Magnoliopsida</taxon>
        <taxon>Liliopsida</taxon>
        <taxon>Poales</taxon>
        <taxon>Poaceae</taxon>
        <taxon>BOP clade</taxon>
        <taxon>Oryzoideae</taxon>
        <taxon>Oryzeae</taxon>
        <taxon>Oryzinae</taxon>
        <taxon>Oryza</taxon>
        <taxon>Oryza sativa</taxon>
    </lineage>
</organism>
<gene>
    <name evidence="2" type="ordered locus">LOC_Os10g05280</name>
</gene>
<proteinExistence type="predicted"/>
<feature type="region of interest" description="Disordered" evidence="1">
    <location>
        <begin position="1"/>
        <end position="23"/>
    </location>
</feature>
<evidence type="ECO:0000313" key="2">
    <source>
        <dbReference type="EMBL" id="ABB46729.1"/>
    </source>
</evidence>
<evidence type="ECO:0000256" key="1">
    <source>
        <dbReference type="SAM" id="MobiDB-lite"/>
    </source>
</evidence>
<sequence length="107" mass="11765">MDEAQTQNRTARKTPNQQQHVSSNDVVVGDVGDLVTLLRKTPNIIPKRFIGPLDHVVEFEVCAGPLEGALKIGDEVVKELAPRTDCASVDGRYRPISTINITIIMEN</sequence>
<name>Q33B44_ORYSJ</name>